<dbReference type="InterPro" id="IPR036105">
    <property type="entry name" value="DiNase_FeMo-co_biosyn_sf"/>
</dbReference>
<dbReference type="Proteomes" id="UP001301797">
    <property type="component" value="Chromosome"/>
</dbReference>
<feature type="domain" description="Dinitrogenase iron-molybdenum cofactor biosynthesis" evidence="1">
    <location>
        <begin position="16"/>
        <end position="108"/>
    </location>
</feature>
<dbReference type="Gene3D" id="3.30.420.130">
    <property type="entry name" value="Dinitrogenase iron-molybdenum cofactor biosynthesis domain"/>
    <property type="match status" value="1"/>
</dbReference>
<keyword evidence="3" id="KW-1185">Reference proteome</keyword>
<dbReference type="InterPro" id="IPR003731">
    <property type="entry name" value="Di-Nase_FeMo-co_biosynth"/>
</dbReference>
<dbReference type="PANTHER" id="PTHR33937">
    <property type="entry name" value="IRON-MOLYBDENUM PROTEIN-RELATED-RELATED"/>
    <property type="match status" value="1"/>
</dbReference>
<dbReference type="EMBL" id="CP043875">
    <property type="protein sequence ID" value="WOF15377.1"/>
    <property type="molecule type" value="Genomic_DNA"/>
</dbReference>
<dbReference type="Pfam" id="PF02579">
    <property type="entry name" value="Nitro_FeMo-Co"/>
    <property type="match status" value="1"/>
</dbReference>
<protein>
    <recommendedName>
        <fullName evidence="1">Dinitrogenase iron-molybdenum cofactor biosynthesis domain-containing protein</fullName>
    </recommendedName>
</protein>
<organism evidence="2 3">
    <name type="scientific">Methanochimaera problematica</name>
    <dbReference type="NCBI Taxonomy" id="2609417"/>
    <lineage>
        <taxon>Archaea</taxon>
        <taxon>Methanobacteriati</taxon>
        <taxon>Methanobacteriota</taxon>
        <taxon>Stenosarchaea group</taxon>
        <taxon>Methanomicrobia</taxon>
        <taxon>Methanomicrobiales</taxon>
        <taxon>Methanomicrobiaceae</taxon>
        <taxon>Methanochimaera</taxon>
    </lineage>
</organism>
<dbReference type="SUPFAM" id="SSF53146">
    <property type="entry name" value="Nitrogenase accessory factor-like"/>
    <property type="match status" value="1"/>
</dbReference>
<dbReference type="GeneID" id="85228724"/>
<reference evidence="2 3" key="1">
    <citation type="submission" date="2019-09" db="EMBL/GenBank/DDBJ databases">
        <title>The complete genome of Methanoplanus sp. FWC-SCC4.</title>
        <authorList>
            <person name="Chen S.-C."/>
            <person name="Zhou Y.-Z."/>
            <person name="Lai M.-C."/>
        </authorList>
    </citation>
    <scope>NUCLEOTIDE SEQUENCE [LARGE SCALE GENOMIC DNA]</scope>
    <source>
        <strain evidence="2 3">FWC-SCC4</strain>
    </source>
</reference>
<dbReference type="AlphaFoldDB" id="A0AA97FB87"/>
<gene>
    <name evidence="2" type="ORF">F1737_01100</name>
</gene>
<name>A0AA97FB87_9EURY</name>
<dbReference type="PANTHER" id="PTHR33937:SF2">
    <property type="entry name" value="DINITROGENASE IRON-MOLYBDENUM COFACTOR BIOSYNTHESIS DOMAIN-CONTAINING PROTEIN"/>
    <property type="match status" value="1"/>
</dbReference>
<dbReference type="InterPro" id="IPR051840">
    <property type="entry name" value="NifX/NifY_domain"/>
</dbReference>
<evidence type="ECO:0000259" key="1">
    <source>
        <dbReference type="Pfam" id="PF02579"/>
    </source>
</evidence>
<sequence length="172" mass="17808">MIKRVVVAGRGSGGFDDTVSPFFGRCSSFCVVDIGSGGIATHLTIPNEASDIPGSAGVVAAGNVIDFGVDAVVAGDFGAGSTKVFQKAGVKQYILKDILIKEAIEKVISGGVECVDSGEIIASQKYGMGRNKRKAPEKSLSGFFICSRCGCSMPKKDGVLEMECPNCGNNMS</sequence>
<accession>A0AA97FB87</accession>
<dbReference type="KEGG" id="mefw:F1737_01100"/>
<evidence type="ECO:0000313" key="2">
    <source>
        <dbReference type="EMBL" id="WOF15377.1"/>
    </source>
</evidence>
<dbReference type="RefSeq" id="WP_317136947.1">
    <property type="nucleotide sequence ID" value="NZ_CP043875.1"/>
</dbReference>
<evidence type="ECO:0000313" key="3">
    <source>
        <dbReference type="Proteomes" id="UP001301797"/>
    </source>
</evidence>
<proteinExistence type="predicted"/>